<dbReference type="EMBL" id="ML769434">
    <property type="protein sequence ID" value="KAE9402472.1"/>
    <property type="molecule type" value="Genomic_DNA"/>
</dbReference>
<dbReference type="Proteomes" id="UP000799118">
    <property type="component" value="Unassembled WGS sequence"/>
</dbReference>
<feature type="region of interest" description="Disordered" evidence="1">
    <location>
        <begin position="79"/>
        <end position="121"/>
    </location>
</feature>
<dbReference type="AlphaFoldDB" id="A0A6A4HTF5"/>
<evidence type="ECO:0000256" key="1">
    <source>
        <dbReference type="SAM" id="MobiDB-lite"/>
    </source>
</evidence>
<protein>
    <submittedName>
        <fullName evidence="2">Uncharacterized protein</fullName>
    </submittedName>
</protein>
<evidence type="ECO:0000313" key="3">
    <source>
        <dbReference type="Proteomes" id="UP000799118"/>
    </source>
</evidence>
<accession>A0A6A4HTF5</accession>
<name>A0A6A4HTF5_9AGAR</name>
<keyword evidence="3" id="KW-1185">Reference proteome</keyword>
<proteinExistence type="predicted"/>
<evidence type="ECO:0000313" key="2">
    <source>
        <dbReference type="EMBL" id="KAE9402472.1"/>
    </source>
</evidence>
<sequence>MNNYLIAWQEHVKNGANVTGGEDNIVPGNMLMNQEHPKTPLVNYQSSPARASPVKDHLEKVDEFDNRDKGAPVRKHSIRKHLADGFAMDDEVPDGVGDGSDDEDEDEEEEERGEGATGSSYFGKIVQAELMVAEADFRLAVENIAKKHGKDPEAC</sequence>
<organism evidence="2 3">
    <name type="scientific">Gymnopus androsaceus JB14</name>
    <dbReference type="NCBI Taxonomy" id="1447944"/>
    <lineage>
        <taxon>Eukaryota</taxon>
        <taxon>Fungi</taxon>
        <taxon>Dikarya</taxon>
        <taxon>Basidiomycota</taxon>
        <taxon>Agaricomycotina</taxon>
        <taxon>Agaricomycetes</taxon>
        <taxon>Agaricomycetidae</taxon>
        <taxon>Agaricales</taxon>
        <taxon>Marasmiineae</taxon>
        <taxon>Omphalotaceae</taxon>
        <taxon>Gymnopus</taxon>
    </lineage>
</organism>
<gene>
    <name evidence="2" type="ORF">BT96DRAFT_991118</name>
</gene>
<reference evidence="2" key="1">
    <citation type="journal article" date="2019" name="Environ. Microbiol.">
        <title>Fungal ecological strategies reflected in gene transcription - a case study of two litter decomposers.</title>
        <authorList>
            <person name="Barbi F."/>
            <person name="Kohler A."/>
            <person name="Barry K."/>
            <person name="Baskaran P."/>
            <person name="Daum C."/>
            <person name="Fauchery L."/>
            <person name="Ihrmark K."/>
            <person name="Kuo A."/>
            <person name="LaButti K."/>
            <person name="Lipzen A."/>
            <person name="Morin E."/>
            <person name="Grigoriev I.V."/>
            <person name="Henrissat B."/>
            <person name="Lindahl B."/>
            <person name="Martin F."/>
        </authorList>
    </citation>
    <scope>NUCLEOTIDE SEQUENCE</scope>
    <source>
        <strain evidence="2">JB14</strain>
    </source>
</reference>
<feature type="compositionally biased region" description="Acidic residues" evidence="1">
    <location>
        <begin position="87"/>
        <end position="112"/>
    </location>
</feature>